<dbReference type="PANTHER" id="PTHR35446">
    <property type="entry name" value="SI:CH211-175M2.5"/>
    <property type="match status" value="1"/>
</dbReference>
<dbReference type="EMBL" id="LBJQ01000082">
    <property type="protein sequence ID" value="RXH26312.1"/>
    <property type="molecule type" value="Genomic_DNA"/>
</dbReference>
<dbReference type="OrthoDB" id="9808310at2"/>
<accession>A0A4Q0S1D1</accession>
<feature type="domain" description="Carboxymuconolactone decarboxylase-like" evidence="1">
    <location>
        <begin position="41"/>
        <end position="119"/>
    </location>
</feature>
<dbReference type="Pfam" id="PF02627">
    <property type="entry name" value="CMD"/>
    <property type="match status" value="1"/>
</dbReference>
<name>A0A4Q0S1D1_9BRAD</name>
<sequence>MQRIPQVDPAKAPAEVAATLGVIKSKIGKVPNILKTMAQAPAVLNSYLAFSGAIGAGKLSPALREQLALVTAGANSCDYCASAHSAAGKIAGLAPDEINRNLAGEASDARAKAALAFARKLVINRGVVSDAEIVAVKSAGFTDEDVLEILGNVALNLFTNYFNHLAATDIDFPRVETASKEH</sequence>
<evidence type="ECO:0000259" key="1">
    <source>
        <dbReference type="Pfam" id="PF02627"/>
    </source>
</evidence>
<dbReference type="NCBIfam" id="TIGR01926">
    <property type="entry name" value="peroxid_rel"/>
    <property type="match status" value="1"/>
</dbReference>
<organism evidence="2 3">
    <name type="scientific">Bradyrhizobium nanningense</name>
    <dbReference type="NCBI Taxonomy" id="1325118"/>
    <lineage>
        <taxon>Bacteria</taxon>
        <taxon>Pseudomonadati</taxon>
        <taxon>Pseudomonadota</taxon>
        <taxon>Alphaproteobacteria</taxon>
        <taxon>Hyphomicrobiales</taxon>
        <taxon>Nitrobacteraceae</taxon>
        <taxon>Bradyrhizobium</taxon>
    </lineage>
</organism>
<keyword evidence="2" id="KW-0560">Oxidoreductase</keyword>
<dbReference type="RefSeq" id="WP_128919723.1">
    <property type="nucleotide sequence ID" value="NZ_LBJC01000027.1"/>
</dbReference>
<evidence type="ECO:0000313" key="2">
    <source>
        <dbReference type="EMBL" id="RXH26312.1"/>
    </source>
</evidence>
<dbReference type="AlphaFoldDB" id="A0A4Q0S1D1"/>
<comment type="caution">
    <text evidence="2">The sequence shown here is derived from an EMBL/GenBank/DDBJ whole genome shotgun (WGS) entry which is preliminary data.</text>
</comment>
<dbReference type="InterPro" id="IPR003779">
    <property type="entry name" value="CMD-like"/>
</dbReference>
<protein>
    <submittedName>
        <fullName evidence="2">Peroxidase</fullName>
    </submittedName>
</protein>
<dbReference type="GO" id="GO:0051920">
    <property type="term" value="F:peroxiredoxin activity"/>
    <property type="evidence" value="ECO:0007669"/>
    <property type="project" value="InterPro"/>
</dbReference>
<dbReference type="Gene3D" id="1.20.1290.10">
    <property type="entry name" value="AhpD-like"/>
    <property type="match status" value="1"/>
</dbReference>
<keyword evidence="2" id="KW-0575">Peroxidase</keyword>
<dbReference type="InterPro" id="IPR004675">
    <property type="entry name" value="AhpD_core"/>
</dbReference>
<dbReference type="InterPro" id="IPR010195">
    <property type="entry name" value="Uncharacterised_peroxidase-rel"/>
</dbReference>
<proteinExistence type="predicted"/>
<dbReference type="PANTHER" id="PTHR35446:SF3">
    <property type="entry name" value="CMD DOMAIN-CONTAINING PROTEIN"/>
    <property type="match status" value="1"/>
</dbReference>
<keyword evidence="3" id="KW-1185">Reference proteome</keyword>
<dbReference type="InterPro" id="IPR029032">
    <property type="entry name" value="AhpD-like"/>
</dbReference>
<dbReference type="Proteomes" id="UP000289546">
    <property type="component" value="Unassembled WGS sequence"/>
</dbReference>
<dbReference type="SUPFAM" id="SSF69118">
    <property type="entry name" value="AhpD-like"/>
    <property type="match status" value="1"/>
</dbReference>
<reference evidence="2 3" key="1">
    <citation type="submission" date="2015-04" db="EMBL/GenBank/DDBJ databases">
        <title>Comparative genomics of rhizobia nodulating Arachis hypogaea in China.</title>
        <authorList>
            <person name="Li Y."/>
        </authorList>
    </citation>
    <scope>NUCLEOTIDE SEQUENCE [LARGE SCALE GENOMIC DNA]</scope>
    <source>
        <strain evidence="2 3">CCBAU 51757</strain>
    </source>
</reference>
<evidence type="ECO:0000313" key="3">
    <source>
        <dbReference type="Proteomes" id="UP000289546"/>
    </source>
</evidence>
<gene>
    <name evidence="2" type="ORF">XH99_20445</name>
</gene>
<dbReference type="NCBIfam" id="TIGR00778">
    <property type="entry name" value="ahpD_dom"/>
    <property type="match status" value="1"/>
</dbReference>